<dbReference type="GO" id="GO:0016491">
    <property type="term" value="F:oxidoreductase activity"/>
    <property type="evidence" value="ECO:0007669"/>
    <property type="project" value="InterPro"/>
</dbReference>
<feature type="domain" description="NADPH-dependent FMN reductase-like" evidence="1">
    <location>
        <begin position="8"/>
        <end position="161"/>
    </location>
</feature>
<evidence type="ECO:0000313" key="3">
    <source>
        <dbReference type="Proteomes" id="UP000535543"/>
    </source>
</evidence>
<reference evidence="2 3" key="1">
    <citation type="submission" date="2019-05" db="EMBL/GenBank/DDBJ databases">
        <authorList>
            <person name="Lee S.D."/>
        </authorList>
    </citation>
    <scope>NUCLEOTIDE SEQUENCE [LARGE SCALE GENOMIC DNA]</scope>
    <source>
        <strain evidence="2 3">YC2-7</strain>
    </source>
</reference>
<dbReference type="AlphaFoldDB" id="A0A848KKG2"/>
<dbReference type="Proteomes" id="UP000535543">
    <property type="component" value="Unassembled WGS sequence"/>
</dbReference>
<reference evidence="2 3" key="2">
    <citation type="submission" date="2020-06" db="EMBL/GenBank/DDBJ databases">
        <title>Antribacter stalactiti gen. nov., sp. nov., a new member of the family Nacardiaceae isolated from a cave.</title>
        <authorList>
            <person name="Kim I.S."/>
        </authorList>
    </citation>
    <scope>NUCLEOTIDE SEQUENCE [LARGE SCALE GENOMIC DNA]</scope>
    <source>
        <strain evidence="2 3">YC2-7</strain>
    </source>
</reference>
<evidence type="ECO:0000259" key="1">
    <source>
        <dbReference type="Pfam" id="PF03358"/>
    </source>
</evidence>
<dbReference type="Pfam" id="PF03358">
    <property type="entry name" value="FMN_red"/>
    <property type="match status" value="1"/>
</dbReference>
<proteinExistence type="predicted"/>
<accession>A0A848KKG2</accession>
<protein>
    <submittedName>
        <fullName evidence="2">Flavodoxin family protein</fullName>
    </submittedName>
</protein>
<evidence type="ECO:0000313" key="2">
    <source>
        <dbReference type="EMBL" id="NMN99175.1"/>
    </source>
</evidence>
<name>A0A848KKG2_9NOCA</name>
<dbReference type="Gene3D" id="3.40.50.360">
    <property type="match status" value="1"/>
</dbReference>
<keyword evidence="3" id="KW-1185">Reference proteome</keyword>
<gene>
    <name evidence="2" type="ORF">FGL95_29550</name>
</gene>
<dbReference type="SUPFAM" id="SSF52218">
    <property type="entry name" value="Flavoproteins"/>
    <property type="match status" value="1"/>
</dbReference>
<dbReference type="EMBL" id="VCQU01000015">
    <property type="protein sequence ID" value="NMN99175.1"/>
    <property type="molecule type" value="Genomic_DNA"/>
</dbReference>
<comment type="caution">
    <text evidence="2">The sequence shown here is derived from an EMBL/GenBank/DDBJ whole genome shotgun (WGS) entry which is preliminary data.</text>
</comment>
<organism evidence="2 3">
    <name type="scientific">Antrihabitans stalactiti</name>
    <dbReference type="NCBI Taxonomy" id="2584121"/>
    <lineage>
        <taxon>Bacteria</taxon>
        <taxon>Bacillati</taxon>
        <taxon>Actinomycetota</taxon>
        <taxon>Actinomycetes</taxon>
        <taxon>Mycobacteriales</taxon>
        <taxon>Nocardiaceae</taxon>
        <taxon>Antrihabitans</taxon>
    </lineage>
</organism>
<dbReference type="InterPro" id="IPR029039">
    <property type="entry name" value="Flavoprotein-like_sf"/>
</dbReference>
<dbReference type="RefSeq" id="WP_169594345.1">
    <property type="nucleotide sequence ID" value="NZ_VCQU01000015.1"/>
</dbReference>
<sequence>MPSDTPLRVLALVCSLKPSPAPSSSSLLAEQVLRELKRHDIEGAVVRVVDHNLAPGVEKDMGGEDQWPDIRAQLLEADILLIATPIWLGHMSSVAQRVLERIDAELAETDHHGRPSMWDKVAIAAIVGNEDGAHKVTADLFQALSDTGFTIPAQGATYWVGEAMSPTDYNDLPETPDAVSSAIKDLASCAAHLAKTLRHNPYPADRS</sequence>
<dbReference type="InterPro" id="IPR005025">
    <property type="entry name" value="FMN_Rdtase-like_dom"/>
</dbReference>